<dbReference type="RefSeq" id="WP_088713686.1">
    <property type="nucleotide sequence ID" value="NZ_NFZT01000007.1"/>
</dbReference>
<evidence type="ECO:0000256" key="4">
    <source>
        <dbReference type="ARBA" id="ARBA00022448"/>
    </source>
</evidence>
<feature type="domain" description="Cytochrome c" evidence="23">
    <location>
        <begin position="207"/>
        <end position="288"/>
    </location>
</feature>
<evidence type="ECO:0000256" key="22">
    <source>
        <dbReference type="SAM" id="Phobius"/>
    </source>
</evidence>
<dbReference type="GO" id="GO:0006119">
    <property type="term" value="P:oxidative phosphorylation"/>
    <property type="evidence" value="ECO:0007669"/>
    <property type="project" value="UniProtKB-UniPathway"/>
</dbReference>
<dbReference type="PANTHER" id="PTHR33751:SF1">
    <property type="entry name" value="CBB3-TYPE CYTOCHROME C OXIDASE SUBUNIT FIXP"/>
    <property type="match status" value="1"/>
</dbReference>
<feature type="binding site" description="axial binding residue" evidence="20">
    <location>
        <position position="175"/>
    </location>
    <ligand>
        <name>heme c</name>
        <dbReference type="ChEBI" id="CHEBI:61717"/>
        <label>2</label>
    </ligand>
    <ligandPart>
        <name>Fe</name>
        <dbReference type="ChEBI" id="CHEBI:18248"/>
    </ligandPart>
</feature>
<evidence type="ECO:0000256" key="8">
    <source>
        <dbReference type="ARBA" id="ARBA00022660"/>
    </source>
</evidence>
<evidence type="ECO:0000313" key="24">
    <source>
        <dbReference type="EMBL" id="OWV31892.1"/>
    </source>
</evidence>
<evidence type="ECO:0000256" key="11">
    <source>
        <dbReference type="ARBA" id="ARBA00022737"/>
    </source>
</evidence>
<keyword evidence="14 22" id="KW-1133">Transmembrane helix</keyword>
<keyword evidence="6 19" id="KW-0997">Cell inner membrane</keyword>
<evidence type="ECO:0000256" key="5">
    <source>
        <dbReference type="ARBA" id="ARBA00022475"/>
    </source>
</evidence>
<dbReference type="InterPro" id="IPR050597">
    <property type="entry name" value="Cytochrome_c_Oxidase_Subunit"/>
</dbReference>
<organism evidence="24 25">
    <name type="scientific">Pacificimonas flava</name>
    <dbReference type="NCBI Taxonomy" id="1234595"/>
    <lineage>
        <taxon>Bacteria</taxon>
        <taxon>Pseudomonadati</taxon>
        <taxon>Pseudomonadota</taxon>
        <taxon>Alphaproteobacteria</taxon>
        <taxon>Sphingomonadales</taxon>
        <taxon>Sphingosinicellaceae</taxon>
        <taxon>Pacificimonas</taxon>
    </lineage>
</organism>
<evidence type="ECO:0000256" key="1">
    <source>
        <dbReference type="ARBA" id="ARBA00004533"/>
    </source>
</evidence>
<dbReference type="GO" id="GO:0009055">
    <property type="term" value="F:electron transfer activity"/>
    <property type="evidence" value="ECO:0007669"/>
    <property type="project" value="InterPro"/>
</dbReference>
<dbReference type="GO" id="GO:0020037">
    <property type="term" value="F:heme binding"/>
    <property type="evidence" value="ECO:0007669"/>
    <property type="project" value="InterPro"/>
</dbReference>
<evidence type="ECO:0000256" key="13">
    <source>
        <dbReference type="ARBA" id="ARBA00022982"/>
    </source>
</evidence>
<sequence>MADTKKRIDEPTGTETVGHEWDGIEELNTPLPRWWLWTFYATIIWALVYTVFYPAWPGIAGYTKGLLGWSSEEELAEEMAEEAERRAPILEAIAATPIERLPEDSELLRFAQVGGESLFKNYCVQCHGTGAAGGKGYPNLNDDEWLWGGDMKAIQYTLEHGIRNPDHDETRFSMMPAFGRDGLLSEEEIADVTAHVRVISGQADPSEAAVRGAEIFGQQCAVCHGPEGAGDREQGAPNLTDAIWLYGGDTETIRQTVRNSRYGVMPRFGARLNPVEIKMLTAYVHSRGGGEDFVEVAENPETEVDERP</sequence>
<evidence type="ECO:0000256" key="10">
    <source>
        <dbReference type="ARBA" id="ARBA00022723"/>
    </source>
</evidence>
<feature type="binding site" description="covalent" evidence="21">
    <location>
        <position position="220"/>
    </location>
    <ligand>
        <name>heme c</name>
        <dbReference type="ChEBI" id="CHEBI:61717"/>
        <label>2</label>
    </ligand>
</feature>
<dbReference type="InterPro" id="IPR008168">
    <property type="entry name" value="Cyt_C_IC"/>
</dbReference>
<feature type="binding site" description="covalent" evidence="21">
    <location>
        <position position="126"/>
    </location>
    <ligand>
        <name>heme c</name>
        <dbReference type="ChEBI" id="CHEBI:61717"/>
        <label>1</label>
    </ligand>
</feature>
<comment type="cofactor">
    <cofactor evidence="19 21">
        <name>heme c</name>
        <dbReference type="ChEBI" id="CHEBI:61717"/>
    </cofactor>
    <text evidence="19 21">Binds 2 heme C groups per subunit.</text>
</comment>
<dbReference type="InterPro" id="IPR009056">
    <property type="entry name" value="Cyt_c-like_dom"/>
</dbReference>
<evidence type="ECO:0000259" key="23">
    <source>
        <dbReference type="PROSITE" id="PS51007"/>
    </source>
</evidence>
<comment type="function">
    <text evidence="19">C-type cytochrome. Part of the cbb3-type cytochrome c oxidase complex.</text>
</comment>
<keyword evidence="12 19" id="KW-0375">Hydrogen ion transport</keyword>
<evidence type="ECO:0000256" key="17">
    <source>
        <dbReference type="ARBA" id="ARBA00023065"/>
    </source>
</evidence>
<keyword evidence="11" id="KW-0677">Repeat</keyword>
<dbReference type="Pfam" id="PF13442">
    <property type="entry name" value="Cytochrome_CBB3"/>
    <property type="match status" value="2"/>
</dbReference>
<keyword evidence="25" id="KW-1185">Reference proteome</keyword>
<keyword evidence="15 19" id="KW-0560">Oxidoreductase</keyword>
<dbReference type="PRINTS" id="PR00605">
    <property type="entry name" value="CYTCHROMECIC"/>
</dbReference>
<evidence type="ECO:0000313" key="25">
    <source>
        <dbReference type="Proteomes" id="UP000198462"/>
    </source>
</evidence>
<keyword evidence="7 19" id="KW-0349">Heme</keyword>
<keyword evidence="10 19" id="KW-0479">Metal-binding</keyword>
<evidence type="ECO:0000256" key="2">
    <source>
        <dbReference type="ARBA" id="ARBA00004673"/>
    </source>
</evidence>
<comment type="caution">
    <text evidence="24">The sequence shown here is derived from an EMBL/GenBank/DDBJ whole genome shotgun (WGS) entry which is preliminary data.</text>
</comment>
<evidence type="ECO:0000256" key="19">
    <source>
        <dbReference type="PIRNR" id="PIRNR000006"/>
    </source>
</evidence>
<keyword evidence="16 19" id="KW-0408">Iron</keyword>
<protein>
    <recommendedName>
        <fullName evidence="19">Cbb3-type cytochrome c oxidase subunit</fullName>
    </recommendedName>
</protein>
<dbReference type="InterPro" id="IPR032858">
    <property type="entry name" value="CcoP_N"/>
</dbReference>
<feature type="binding site" description="axial binding residue" evidence="20">
    <location>
        <position position="265"/>
    </location>
    <ligand>
        <name>heme c</name>
        <dbReference type="ChEBI" id="CHEBI:61717"/>
        <label>1</label>
    </ligand>
    <ligandPart>
        <name>Fe</name>
        <dbReference type="ChEBI" id="CHEBI:18248"/>
    </ligandPart>
</feature>
<feature type="binding site" description="covalent" evidence="21">
    <location>
        <position position="123"/>
    </location>
    <ligand>
        <name>heme c</name>
        <dbReference type="ChEBI" id="CHEBI:61717"/>
        <label>1</label>
    </ligand>
</feature>
<dbReference type="PROSITE" id="PS51007">
    <property type="entry name" value="CYTC"/>
    <property type="match status" value="2"/>
</dbReference>
<evidence type="ECO:0000256" key="21">
    <source>
        <dbReference type="PIRSR" id="PIRSR000006-2"/>
    </source>
</evidence>
<dbReference type="Pfam" id="PF14715">
    <property type="entry name" value="FixP_N"/>
    <property type="match status" value="1"/>
</dbReference>
<dbReference type="PIRSF" id="PIRSF000006">
    <property type="entry name" value="Cbb3-Cox_fixP"/>
    <property type="match status" value="1"/>
</dbReference>
<keyword evidence="9 22" id="KW-0812">Transmembrane</keyword>
<dbReference type="UniPathway" id="UPA00705"/>
<evidence type="ECO:0000256" key="20">
    <source>
        <dbReference type="PIRSR" id="PIRSR000006-1"/>
    </source>
</evidence>
<dbReference type="GO" id="GO:0005506">
    <property type="term" value="F:iron ion binding"/>
    <property type="evidence" value="ECO:0007669"/>
    <property type="project" value="InterPro"/>
</dbReference>
<feature type="binding site" description="axial binding residue" evidence="20">
    <location>
        <position position="127"/>
    </location>
    <ligand>
        <name>heme c</name>
        <dbReference type="ChEBI" id="CHEBI:61717"/>
        <label>1</label>
    </ligand>
    <ligandPart>
        <name>Fe</name>
        <dbReference type="ChEBI" id="CHEBI:18248"/>
    </ligandPart>
</feature>
<gene>
    <name evidence="24" type="ORF">B5C34_15455</name>
</gene>
<keyword evidence="18 19" id="KW-0472">Membrane</keyword>
<dbReference type="SUPFAM" id="SSF46626">
    <property type="entry name" value="Cytochrome c"/>
    <property type="match status" value="2"/>
</dbReference>
<proteinExistence type="inferred from homology"/>
<evidence type="ECO:0000256" key="6">
    <source>
        <dbReference type="ARBA" id="ARBA00022519"/>
    </source>
</evidence>
<dbReference type="OrthoDB" id="9811281at2"/>
<keyword evidence="4 19" id="KW-0813">Transport</keyword>
<dbReference type="PANTHER" id="PTHR33751">
    <property type="entry name" value="CBB3-TYPE CYTOCHROME C OXIDASE SUBUNIT FIXP"/>
    <property type="match status" value="1"/>
</dbReference>
<comment type="pathway">
    <text evidence="2 19">Energy metabolism; oxidative phosphorylation.</text>
</comment>
<dbReference type="InterPro" id="IPR038414">
    <property type="entry name" value="CcoP_N_sf"/>
</dbReference>
<dbReference type="Gene3D" id="6.10.280.130">
    <property type="match status" value="1"/>
</dbReference>
<feature type="binding site" description="covalent" evidence="21">
    <location>
        <position position="223"/>
    </location>
    <ligand>
        <name>heme c</name>
        <dbReference type="ChEBI" id="CHEBI:61717"/>
        <label>2</label>
    </ligand>
</feature>
<keyword evidence="8 19" id="KW-0679">Respiratory chain</keyword>
<keyword evidence="5 19" id="KW-1003">Cell membrane</keyword>
<evidence type="ECO:0000256" key="12">
    <source>
        <dbReference type="ARBA" id="ARBA00022781"/>
    </source>
</evidence>
<evidence type="ECO:0000256" key="3">
    <source>
        <dbReference type="ARBA" id="ARBA00006113"/>
    </source>
</evidence>
<comment type="similarity">
    <text evidence="3 19">Belongs to the CcoP / FixP family.</text>
</comment>
<evidence type="ECO:0000256" key="9">
    <source>
        <dbReference type="ARBA" id="ARBA00022692"/>
    </source>
</evidence>
<dbReference type="NCBIfam" id="TIGR00782">
    <property type="entry name" value="ccoP"/>
    <property type="match status" value="1"/>
</dbReference>
<name>A0A219B0L0_9SPHN</name>
<dbReference type="InterPro" id="IPR036909">
    <property type="entry name" value="Cyt_c-like_dom_sf"/>
</dbReference>
<dbReference type="GO" id="GO:0016491">
    <property type="term" value="F:oxidoreductase activity"/>
    <property type="evidence" value="ECO:0007669"/>
    <property type="project" value="UniProtKB-KW"/>
</dbReference>
<dbReference type="GO" id="GO:1902600">
    <property type="term" value="P:proton transmembrane transport"/>
    <property type="evidence" value="ECO:0007669"/>
    <property type="project" value="UniProtKB-KW"/>
</dbReference>
<dbReference type="InterPro" id="IPR004678">
    <property type="entry name" value="Cyt_c_oxidase_cbb3_su3"/>
</dbReference>
<comment type="subcellular location">
    <subcellularLocation>
        <location evidence="1 19">Cell inner membrane</location>
    </subcellularLocation>
</comment>
<dbReference type="Gene3D" id="1.10.760.10">
    <property type="entry name" value="Cytochrome c-like domain"/>
    <property type="match status" value="2"/>
</dbReference>
<dbReference type="EMBL" id="NFZT01000007">
    <property type="protein sequence ID" value="OWV31892.1"/>
    <property type="molecule type" value="Genomic_DNA"/>
</dbReference>
<evidence type="ECO:0000256" key="14">
    <source>
        <dbReference type="ARBA" id="ARBA00022989"/>
    </source>
</evidence>
<evidence type="ECO:0000256" key="18">
    <source>
        <dbReference type="ARBA" id="ARBA00023136"/>
    </source>
</evidence>
<dbReference type="Proteomes" id="UP000198462">
    <property type="component" value="Unassembled WGS sequence"/>
</dbReference>
<feature type="transmembrane region" description="Helical" evidence="22">
    <location>
        <begin position="34"/>
        <end position="56"/>
    </location>
</feature>
<feature type="domain" description="Cytochrome c" evidence="23">
    <location>
        <begin position="110"/>
        <end position="200"/>
    </location>
</feature>
<evidence type="ECO:0000256" key="15">
    <source>
        <dbReference type="ARBA" id="ARBA00023002"/>
    </source>
</evidence>
<evidence type="ECO:0000256" key="7">
    <source>
        <dbReference type="ARBA" id="ARBA00022617"/>
    </source>
</evidence>
<keyword evidence="17 19" id="KW-0406">Ion transport</keyword>
<feature type="binding site" description="axial binding residue" evidence="20">
    <location>
        <position position="224"/>
    </location>
    <ligand>
        <name>heme c</name>
        <dbReference type="ChEBI" id="CHEBI:61717"/>
        <label>2</label>
    </ligand>
    <ligandPart>
        <name>Fe</name>
        <dbReference type="ChEBI" id="CHEBI:18248"/>
    </ligandPart>
</feature>
<dbReference type="GO" id="GO:0005886">
    <property type="term" value="C:plasma membrane"/>
    <property type="evidence" value="ECO:0007669"/>
    <property type="project" value="UniProtKB-SubCell"/>
</dbReference>
<reference evidence="25" key="1">
    <citation type="submission" date="2017-05" db="EMBL/GenBank/DDBJ databases">
        <authorList>
            <person name="Lin X."/>
        </authorList>
    </citation>
    <scope>NUCLEOTIDE SEQUENCE [LARGE SCALE GENOMIC DNA]</scope>
    <source>
        <strain evidence="25">JLT2012</strain>
    </source>
</reference>
<comment type="subunit">
    <text evidence="19">Component of the cbb3-type cytochrome c oxidase.</text>
</comment>
<dbReference type="AlphaFoldDB" id="A0A219B0L0"/>
<evidence type="ECO:0000256" key="16">
    <source>
        <dbReference type="ARBA" id="ARBA00023004"/>
    </source>
</evidence>
<keyword evidence="13 19" id="KW-0249">Electron transport</keyword>
<accession>A0A219B0L0</accession>